<reference evidence="1" key="1">
    <citation type="submission" date="2021-03" db="EMBL/GenBank/DDBJ databases">
        <authorList>
            <consortium name="DOE Joint Genome Institute"/>
            <person name="Ahrendt S."/>
            <person name="Looney B.P."/>
            <person name="Miyauchi S."/>
            <person name="Morin E."/>
            <person name="Drula E."/>
            <person name="Courty P.E."/>
            <person name="Chicoki N."/>
            <person name="Fauchery L."/>
            <person name="Kohler A."/>
            <person name="Kuo A."/>
            <person name="Labutti K."/>
            <person name="Pangilinan J."/>
            <person name="Lipzen A."/>
            <person name="Riley R."/>
            <person name="Andreopoulos W."/>
            <person name="He G."/>
            <person name="Johnson J."/>
            <person name="Barry K.W."/>
            <person name="Grigoriev I.V."/>
            <person name="Nagy L."/>
            <person name="Hibbett D."/>
            <person name="Henrissat B."/>
            <person name="Matheny P.B."/>
            <person name="Labbe J."/>
            <person name="Martin F."/>
        </authorList>
    </citation>
    <scope>NUCLEOTIDE SEQUENCE</scope>
    <source>
        <strain evidence="1">HHB10654</strain>
    </source>
</reference>
<proteinExistence type="predicted"/>
<comment type="caution">
    <text evidence="1">The sequence shown here is derived from an EMBL/GenBank/DDBJ whole genome shotgun (WGS) entry which is preliminary data.</text>
</comment>
<keyword evidence="2" id="KW-1185">Reference proteome</keyword>
<evidence type="ECO:0000313" key="2">
    <source>
        <dbReference type="Proteomes" id="UP000814140"/>
    </source>
</evidence>
<evidence type="ECO:0000313" key="1">
    <source>
        <dbReference type="EMBL" id="KAI0054436.1"/>
    </source>
</evidence>
<gene>
    <name evidence="1" type="ORF">BV25DRAFT_1922684</name>
</gene>
<accession>A0ACB8SF93</accession>
<reference evidence="1" key="2">
    <citation type="journal article" date="2022" name="New Phytol.">
        <title>Evolutionary transition to the ectomycorrhizal habit in the genomes of a hyperdiverse lineage of mushroom-forming fungi.</title>
        <authorList>
            <person name="Looney B."/>
            <person name="Miyauchi S."/>
            <person name="Morin E."/>
            <person name="Drula E."/>
            <person name="Courty P.E."/>
            <person name="Kohler A."/>
            <person name="Kuo A."/>
            <person name="LaButti K."/>
            <person name="Pangilinan J."/>
            <person name="Lipzen A."/>
            <person name="Riley R."/>
            <person name="Andreopoulos W."/>
            <person name="He G."/>
            <person name="Johnson J."/>
            <person name="Nolan M."/>
            <person name="Tritt A."/>
            <person name="Barry K.W."/>
            <person name="Grigoriev I.V."/>
            <person name="Nagy L.G."/>
            <person name="Hibbett D."/>
            <person name="Henrissat B."/>
            <person name="Matheny P.B."/>
            <person name="Labbe J."/>
            <person name="Martin F.M."/>
        </authorList>
    </citation>
    <scope>NUCLEOTIDE SEQUENCE</scope>
    <source>
        <strain evidence="1">HHB10654</strain>
    </source>
</reference>
<dbReference type="EMBL" id="MU277435">
    <property type="protein sequence ID" value="KAI0054436.1"/>
    <property type="molecule type" value="Genomic_DNA"/>
</dbReference>
<dbReference type="Proteomes" id="UP000814140">
    <property type="component" value="Unassembled WGS sequence"/>
</dbReference>
<organism evidence="1 2">
    <name type="scientific">Artomyces pyxidatus</name>
    <dbReference type="NCBI Taxonomy" id="48021"/>
    <lineage>
        <taxon>Eukaryota</taxon>
        <taxon>Fungi</taxon>
        <taxon>Dikarya</taxon>
        <taxon>Basidiomycota</taxon>
        <taxon>Agaricomycotina</taxon>
        <taxon>Agaricomycetes</taxon>
        <taxon>Russulales</taxon>
        <taxon>Auriscalpiaceae</taxon>
        <taxon>Artomyces</taxon>
    </lineage>
</organism>
<protein>
    <submittedName>
        <fullName evidence="1">Uncharacterized protein</fullName>
    </submittedName>
</protein>
<name>A0ACB8SF93_9AGAM</name>
<sequence length="164" mass="18851">MYCEAFNRLQAAFEEAFKDTKAHGERLSPLQEHLDNGLPKILQDHAGHIRTHRISFDKLSESTAQRFTLLERRLLDEDHHHAKRLTDLEGTVRVLEGKSQRLLEGTGGALGGVLERRVNNRAVFSFSSLKRWIVTFEFIVCLLIIRGFDYLVFLHYSATGKFLV</sequence>